<comment type="caution">
    <text evidence="1">The sequence shown here is derived from an EMBL/GenBank/DDBJ whole genome shotgun (WGS) entry which is preliminary data.</text>
</comment>
<name>A0A9Q1HA29_HOLLE</name>
<dbReference type="AlphaFoldDB" id="A0A9Q1HA29"/>
<protein>
    <submittedName>
        <fullName evidence="1">Uncharacterized protein</fullName>
    </submittedName>
</protein>
<accession>A0A9Q1HA29</accession>
<proteinExistence type="predicted"/>
<keyword evidence="2" id="KW-1185">Reference proteome</keyword>
<organism evidence="1 2">
    <name type="scientific">Holothuria leucospilota</name>
    <name type="common">Black long sea cucumber</name>
    <name type="synonym">Mertensiothuria leucospilota</name>
    <dbReference type="NCBI Taxonomy" id="206669"/>
    <lineage>
        <taxon>Eukaryota</taxon>
        <taxon>Metazoa</taxon>
        <taxon>Echinodermata</taxon>
        <taxon>Eleutherozoa</taxon>
        <taxon>Echinozoa</taxon>
        <taxon>Holothuroidea</taxon>
        <taxon>Aspidochirotacea</taxon>
        <taxon>Aspidochirotida</taxon>
        <taxon>Holothuriidae</taxon>
        <taxon>Holothuria</taxon>
    </lineage>
</organism>
<reference evidence="1" key="1">
    <citation type="submission" date="2021-10" db="EMBL/GenBank/DDBJ databases">
        <title>Tropical sea cucumber genome reveals ecological adaptation and Cuvierian tubules defense mechanism.</title>
        <authorList>
            <person name="Chen T."/>
        </authorList>
    </citation>
    <scope>NUCLEOTIDE SEQUENCE</scope>
    <source>
        <strain evidence="1">Nanhai2018</strain>
        <tissue evidence="1">Muscle</tissue>
    </source>
</reference>
<dbReference type="Proteomes" id="UP001152320">
    <property type="component" value="Chromosome 8"/>
</dbReference>
<evidence type="ECO:0000313" key="2">
    <source>
        <dbReference type="Proteomes" id="UP001152320"/>
    </source>
</evidence>
<gene>
    <name evidence="1" type="ORF">HOLleu_18988</name>
</gene>
<dbReference type="EMBL" id="JAIZAY010000008">
    <property type="protein sequence ID" value="KAJ8038023.1"/>
    <property type="molecule type" value="Genomic_DNA"/>
</dbReference>
<evidence type="ECO:0000313" key="1">
    <source>
        <dbReference type="EMBL" id="KAJ8038023.1"/>
    </source>
</evidence>
<sequence length="119" mass="13947">MQAKSATSKVHGLKWRGRKVSFCTTVTVTYYFAGSNVGKRKNLARYVLLLESFLSQSITQSANRGFSNGNRENFCKILTSIFLQNHMELEYFTVFYMKPVEYLQFCIRYRDSLHICRDF</sequence>